<dbReference type="EMBL" id="JACHKY010000001">
    <property type="protein sequence ID" value="MBB4796519.1"/>
    <property type="molecule type" value="Genomic_DNA"/>
</dbReference>
<dbReference type="RefSeq" id="WP_184266068.1">
    <property type="nucleotide sequence ID" value="NZ_JACHKY010000001.1"/>
</dbReference>
<keyword evidence="1" id="KW-1133">Transmembrane helix</keyword>
<sequence length="84" mass="9034">MERQQETSGSSSSDAPVHGRVHLIRMRLAIGILAAVFGFAGVAAFREDGFTIGLVIKAVLAIGLLGLMELAVRGLERLGRWMKL</sequence>
<name>A0A7W7N2Q2_9CAUL</name>
<keyword evidence="3" id="KW-1185">Reference proteome</keyword>
<gene>
    <name evidence="2" type="ORF">HNP32_000233</name>
</gene>
<feature type="transmembrane region" description="Helical" evidence="1">
    <location>
        <begin position="51"/>
        <end position="72"/>
    </location>
</feature>
<dbReference type="AlphaFoldDB" id="A0A7W7N2Q2"/>
<keyword evidence="1" id="KW-0812">Transmembrane</keyword>
<reference evidence="2 3" key="1">
    <citation type="submission" date="2020-08" db="EMBL/GenBank/DDBJ databases">
        <title>Functional genomics of gut bacteria from endangered species of beetles.</title>
        <authorList>
            <person name="Carlos-Shanley C."/>
        </authorList>
    </citation>
    <scope>NUCLEOTIDE SEQUENCE [LARGE SCALE GENOMIC DNA]</scope>
    <source>
        <strain evidence="2 3">S00123</strain>
    </source>
</reference>
<evidence type="ECO:0000313" key="3">
    <source>
        <dbReference type="Proteomes" id="UP000539957"/>
    </source>
</evidence>
<feature type="transmembrane region" description="Helical" evidence="1">
    <location>
        <begin position="28"/>
        <end position="45"/>
    </location>
</feature>
<keyword evidence="1" id="KW-0472">Membrane</keyword>
<proteinExistence type="predicted"/>
<dbReference type="Proteomes" id="UP000539957">
    <property type="component" value="Unassembled WGS sequence"/>
</dbReference>
<organism evidence="2 3">
    <name type="scientific">Brevundimonas bullata</name>
    <dbReference type="NCBI Taxonomy" id="13160"/>
    <lineage>
        <taxon>Bacteria</taxon>
        <taxon>Pseudomonadati</taxon>
        <taxon>Pseudomonadota</taxon>
        <taxon>Alphaproteobacteria</taxon>
        <taxon>Caulobacterales</taxon>
        <taxon>Caulobacteraceae</taxon>
        <taxon>Brevundimonas</taxon>
    </lineage>
</organism>
<evidence type="ECO:0000313" key="2">
    <source>
        <dbReference type="EMBL" id="MBB4796519.1"/>
    </source>
</evidence>
<accession>A0A7W7N2Q2</accession>
<protein>
    <submittedName>
        <fullName evidence="2">Uncharacterized protein</fullName>
    </submittedName>
</protein>
<comment type="caution">
    <text evidence="2">The sequence shown here is derived from an EMBL/GenBank/DDBJ whole genome shotgun (WGS) entry which is preliminary data.</text>
</comment>
<evidence type="ECO:0000256" key="1">
    <source>
        <dbReference type="SAM" id="Phobius"/>
    </source>
</evidence>